<organism evidence="3 4">
    <name type="scientific">Punica granatum</name>
    <name type="common">Pomegranate</name>
    <dbReference type="NCBI Taxonomy" id="22663"/>
    <lineage>
        <taxon>Eukaryota</taxon>
        <taxon>Viridiplantae</taxon>
        <taxon>Streptophyta</taxon>
        <taxon>Embryophyta</taxon>
        <taxon>Tracheophyta</taxon>
        <taxon>Spermatophyta</taxon>
        <taxon>Magnoliopsida</taxon>
        <taxon>eudicotyledons</taxon>
        <taxon>Gunneridae</taxon>
        <taxon>Pentapetalae</taxon>
        <taxon>rosids</taxon>
        <taxon>malvids</taxon>
        <taxon>Myrtales</taxon>
        <taxon>Lythraceae</taxon>
        <taxon>Punica</taxon>
    </lineage>
</organism>
<proteinExistence type="predicted"/>
<keyword evidence="1" id="KW-1133">Transmembrane helix</keyword>
<dbReference type="AlphaFoldDB" id="A0A218WZI3"/>
<comment type="caution">
    <text evidence="3">The sequence shown here is derived from an EMBL/GenBank/DDBJ whole genome shotgun (WGS) entry which is preliminary data.</text>
</comment>
<evidence type="ECO:0000259" key="2">
    <source>
        <dbReference type="Pfam" id="PF25908"/>
    </source>
</evidence>
<keyword evidence="1" id="KW-0812">Transmembrane</keyword>
<reference evidence="4" key="1">
    <citation type="journal article" date="2017" name="Plant J.">
        <title>The pomegranate (Punica granatum L.) genome and the genomics of punicalagin biosynthesis.</title>
        <authorList>
            <person name="Qin G."/>
            <person name="Xu C."/>
            <person name="Ming R."/>
            <person name="Tang H."/>
            <person name="Guyot R."/>
            <person name="Kramer E.M."/>
            <person name="Hu Y."/>
            <person name="Yi X."/>
            <person name="Qi Y."/>
            <person name="Xu X."/>
            <person name="Gao Z."/>
            <person name="Pan H."/>
            <person name="Jian J."/>
            <person name="Tian Y."/>
            <person name="Yue Z."/>
            <person name="Xu Y."/>
        </authorList>
    </citation>
    <scope>NUCLEOTIDE SEQUENCE [LARGE SCALE GENOMIC DNA]</scope>
    <source>
        <strain evidence="4">cv. Dabenzi</strain>
    </source>
</reference>
<sequence length="130" mass="14538">MGPIKGKGAWYWVHLEPVLVHSTDTGIPKAMRLQCSLCDSVFSASNPSHTAFEHLRRGTCPNFTSSPNPISVVSLVPPPRAAPPFPLPQHQHHQLVLFGAAPSFSFLLPLLLPSFFFYFYPFFRFGQPNF</sequence>
<evidence type="ECO:0000313" key="3">
    <source>
        <dbReference type="EMBL" id="OWM77919.1"/>
    </source>
</evidence>
<dbReference type="Pfam" id="PF25908">
    <property type="entry name" value="DUF7963"/>
    <property type="match status" value="1"/>
</dbReference>
<dbReference type="InterPro" id="IPR058269">
    <property type="entry name" value="DUF7963"/>
</dbReference>
<feature type="transmembrane region" description="Helical" evidence="1">
    <location>
        <begin position="95"/>
        <end position="120"/>
    </location>
</feature>
<feature type="domain" description="DUF7963" evidence="2">
    <location>
        <begin position="4"/>
        <end position="64"/>
    </location>
</feature>
<protein>
    <recommendedName>
        <fullName evidence="2">DUF7963 domain-containing protein</fullName>
    </recommendedName>
</protein>
<accession>A0A218WZI3</accession>
<dbReference type="EMBL" id="MTKT01002507">
    <property type="protein sequence ID" value="OWM77919.1"/>
    <property type="molecule type" value="Genomic_DNA"/>
</dbReference>
<evidence type="ECO:0000313" key="4">
    <source>
        <dbReference type="Proteomes" id="UP000197138"/>
    </source>
</evidence>
<name>A0A218WZI3_PUNGR</name>
<evidence type="ECO:0000256" key="1">
    <source>
        <dbReference type="SAM" id="Phobius"/>
    </source>
</evidence>
<dbReference type="Proteomes" id="UP000197138">
    <property type="component" value="Unassembled WGS sequence"/>
</dbReference>
<gene>
    <name evidence="3" type="ORF">CDL15_Pgr018488</name>
</gene>
<keyword evidence="1" id="KW-0472">Membrane</keyword>